<feature type="compositionally biased region" description="Pro residues" evidence="3">
    <location>
        <begin position="1624"/>
        <end position="1635"/>
    </location>
</feature>
<feature type="compositionally biased region" description="Low complexity" evidence="3">
    <location>
        <begin position="1669"/>
        <end position="1722"/>
    </location>
</feature>
<dbReference type="PANTHER" id="PTHR11559">
    <property type="entry name" value="CARBOXYLESTERASE"/>
    <property type="match status" value="1"/>
</dbReference>
<dbReference type="SMART" id="SM00321">
    <property type="entry name" value="WSC"/>
    <property type="match status" value="1"/>
</dbReference>
<evidence type="ECO:0000256" key="2">
    <source>
        <dbReference type="ARBA" id="ARBA00022801"/>
    </source>
</evidence>
<feature type="compositionally biased region" description="Low complexity" evidence="3">
    <location>
        <begin position="1744"/>
        <end position="1756"/>
    </location>
</feature>
<name>A0A8H4CVG4_COLGL</name>
<comment type="similarity">
    <text evidence="1">Belongs to the type-B carboxylesterase/lipase family.</text>
</comment>
<feature type="region of interest" description="Disordered" evidence="3">
    <location>
        <begin position="1622"/>
        <end position="1784"/>
    </location>
</feature>
<feature type="compositionally biased region" description="Low complexity" evidence="3">
    <location>
        <begin position="1203"/>
        <end position="1218"/>
    </location>
</feature>
<dbReference type="Proteomes" id="UP000613401">
    <property type="component" value="Unassembled WGS sequence"/>
</dbReference>
<dbReference type="EMBL" id="WVTB01000009">
    <property type="protein sequence ID" value="KAF3810868.1"/>
    <property type="molecule type" value="Genomic_DNA"/>
</dbReference>
<dbReference type="InterPro" id="IPR019826">
    <property type="entry name" value="Carboxylesterase_B_AS"/>
</dbReference>
<feature type="compositionally biased region" description="Low complexity" evidence="3">
    <location>
        <begin position="1115"/>
        <end position="1146"/>
    </location>
</feature>
<dbReference type="RefSeq" id="XP_045270027.1">
    <property type="nucleotide sequence ID" value="XM_045403124.1"/>
</dbReference>
<feature type="domain" description="WSC" evidence="4">
    <location>
        <begin position="1293"/>
        <end position="1384"/>
    </location>
</feature>
<proteinExistence type="inferred from homology"/>
<feature type="compositionally biased region" description="Pro residues" evidence="3">
    <location>
        <begin position="1657"/>
        <end position="1668"/>
    </location>
</feature>
<dbReference type="InterPro" id="IPR050309">
    <property type="entry name" value="Type-B_Carboxylest/Lipase"/>
</dbReference>
<sequence length="1814" mass="182247">MRKSAVEYALNTPYGATAKYRNLSSCGLVILEQQPYGLAAHDIAPDRGASAWTAASSSQATVDLGYEVHQAISFNETTGILNFTNIRYAQAPIGSLRFRAPQPSTGRNPEIQLGEQGRICPQAMPEWFDITQQFVSAYAAGNQSTFNYTNAEEIARTIREQREWPAPWANPNNHTTEDCLFLDVVVPKKVFDSAKNGTSATGYKGVPVLVWIHGGAYAIGNKIYDNSADPTGLIRSSQADCSPGIIYVSMNYRLGALGWLAGPSLQASGGVSNAGLQDQRLALEWVQKHIHLFGGDPEQVTVMGGSAGGGSILHHITAYGGLKPAPFARAIPLSAGWIPVTSQYEQENSTNSFLQFLNVSTVEEAQNSSTEEVILANAKAVGSSKWISTTFGPVIDGGLVPALPGISLLKGEFDHNVSIMTGHAANEGANFSPPFVETNDQMAAMLRDAWPKIEEPAVSYIVDELYPEPGVNRTMLYVAELGFACNVNYLARAFGNKTYNYEFRVHPGVHGSDFPYAFYNGPDEVEGGIYVGSLGPVIVNVARTLQGYIVNFVKSGNPNGVGLPEFPVSGANAGMLAFNNSGVSVVGDTTANERGLATVILFAILAATQRQASLSLPCPSTIPSLPVRCVAWHSCSHTLLPTLFYTAKMKLASSPIGLTLLAISTICVQTAWAQCFGSDTLCAVRNGATPYCVNNNCVACRTSQNCRVPGDTNTCRACTANTECSTDGSKVCSLAGICAPPCTSDTQCAGGANGQPVQGGGSICRDGRCSPCTSNSDCNTSTAGPTCDTASGRCGLCNTIAGNAGCTGSPGLPVCNQNTGQCGPCTSAADCAGSSIGPNCNAGTGACFRCTSGTDCANSPTGPVCGFDGTCQPCNSNGACTNSPNGPTCVVRTGLCGRCTSNADCTGNQSGTTCSGGNCGFACTSNQQCAALAPAAGPACDTDNGLCRACTQNSECVGNPTGTICGKAGDPVGVVVGQCNQECCQEGLGQCDNNPMGPYCAKNAAGSFECGPAPAGPAPPTTTSTTGTTTAASTSSSTAVSTSQAAAGSSTISTNPAAASSSSSQPSTIPAASTGPAAGTSGSTSTGQAVGSSSSTTLFPSNSGVASTLAPVASSSVGSSSLANSIPPGSSSPANSVSPGSSSSANPIPPGSSSPANSVSPGSSSSANPVPPGSSSAANPVPSGSSNNPGPTGSSSMANSAVPSGSSTPTGSTPTDTSEFTFTLGEPTDTSTDASTATSDPVLPSDSATLTDSSSTGSSEFTLTSTSGESTATATATSTATPNPPILTVEGNTLSNLGCFGSPSGYPGFNLTLTSALMTLELCAATCPTTIQYAGVVGTDCYCGNVVDSTNEVSVPETQCDTPCPGNPDQRCGHAVTPSGSRHKRQLLSVEIRLTIFARVVGGISSTSSGASGTATISGSSTAGVNASTVTATFTTTAVITVGTAVVSGVQTITTTYCPLCQDCSGPFCYKPSPCVSGMCFGQPCIDGDCWKRFISYGGYCGYDSGCSGSQCQRRLVCYEGVWFPDVCDGYDCGRKIVCTNGQCEYATPGSKHYDEVVVCYGNNCEVQKCSGDACNQKYVCKDGSCGFQSGSASEAGQKYVWNGSTGNYTLDEGCKSNCRQPLAPVPVGPSPGPGGAPSQPTAGGAAQPGQSGVPQPGQPGSPQPPASGLPQPSTGNTPTGGAPAGDASTEGAPAGSAPAGSAPAGGPNAQPPSDAGGASQPQSPPGGSPQSPSGAGGAPQPQPSVGGAPLAGGAPHSPPSGAGGASQPQPPAGGASAGVTPVSPSVVTTATAGKLVAGFGALVMGVLVHAIIF</sequence>
<dbReference type="SUPFAM" id="SSF53474">
    <property type="entry name" value="alpha/beta-Hydrolases"/>
    <property type="match status" value="1"/>
</dbReference>
<gene>
    <name evidence="5" type="ORF">GCG54_00003046</name>
</gene>
<evidence type="ECO:0000259" key="4">
    <source>
        <dbReference type="PROSITE" id="PS51212"/>
    </source>
</evidence>
<dbReference type="GO" id="GO:0016787">
    <property type="term" value="F:hydrolase activity"/>
    <property type="evidence" value="ECO:0007669"/>
    <property type="project" value="UniProtKB-KW"/>
</dbReference>
<accession>A0A8H4CVG4</accession>
<dbReference type="GeneID" id="69010207"/>
<feature type="region of interest" description="Disordered" evidence="3">
    <location>
        <begin position="1115"/>
        <end position="1285"/>
    </location>
</feature>
<dbReference type="PROSITE" id="PS51212">
    <property type="entry name" value="WSC"/>
    <property type="match status" value="1"/>
</dbReference>
<feature type="compositionally biased region" description="Low complexity" evidence="3">
    <location>
        <begin position="1637"/>
        <end position="1656"/>
    </location>
</feature>
<keyword evidence="6" id="KW-1185">Reference proteome</keyword>
<evidence type="ECO:0000313" key="6">
    <source>
        <dbReference type="Proteomes" id="UP000613401"/>
    </source>
</evidence>
<dbReference type="Pfam" id="PF00135">
    <property type="entry name" value="COesterase"/>
    <property type="match status" value="1"/>
</dbReference>
<feature type="compositionally biased region" description="Low complexity" evidence="3">
    <location>
        <begin position="1153"/>
        <end position="1196"/>
    </location>
</feature>
<dbReference type="InterPro" id="IPR019819">
    <property type="entry name" value="Carboxylesterase_B_CS"/>
</dbReference>
<feature type="compositionally biased region" description="Low complexity" evidence="3">
    <location>
        <begin position="1773"/>
        <end position="1784"/>
    </location>
</feature>
<protein>
    <submittedName>
        <fullName evidence="5">Carboxylesterase patB</fullName>
    </submittedName>
</protein>
<feature type="compositionally biased region" description="Low complexity" evidence="3">
    <location>
        <begin position="1228"/>
        <end position="1281"/>
    </location>
</feature>
<evidence type="ECO:0000256" key="3">
    <source>
        <dbReference type="SAM" id="MobiDB-lite"/>
    </source>
</evidence>
<dbReference type="Gene3D" id="3.40.50.1820">
    <property type="entry name" value="alpha/beta hydrolase"/>
    <property type="match status" value="1"/>
</dbReference>
<dbReference type="PROSITE" id="PS00122">
    <property type="entry name" value="CARBOXYLESTERASE_B_1"/>
    <property type="match status" value="1"/>
</dbReference>
<reference evidence="5" key="1">
    <citation type="journal article" date="2020" name="Phytopathology">
        <title>Genome sequence and comparative analysis of Colletotrichum gloeosporioides isolated from Liriodendron leaves.</title>
        <authorList>
            <person name="Fu F.F."/>
            <person name="Hao Z."/>
            <person name="Wang P."/>
            <person name="Lu Y."/>
            <person name="Xue L.J."/>
            <person name="Wei G."/>
            <person name="Tian Y."/>
            <person name="Baishi H."/>
            <person name="Xu H."/>
            <person name="Shi J."/>
            <person name="Cheng T."/>
            <person name="Wang G."/>
            <person name="Yi Y."/>
            <person name="Chen J."/>
        </authorList>
    </citation>
    <scope>NUCLEOTIDE SEQUENCE</scope>
    <source>
        <strain evidence="5">Lc1</strain>
    </source>
</reference>
<comment type="caution">
    <text evidence="5">The sequence shown here is derived from an EMBL/GenBank/DDBJ whole genome shotgun (WGS) entry which is preliminary data.</text>
</comment>
<organism evidence="5 6">
    <name type="scientific">Colletotrichum gloeosporioides</name>
    <name type="common">Anthracnose fungus</name>
    <name type="synonym">Glomerella cingulata</name>
    <dbReference type="NCBI Taxonomy" id="474922"/>
    <lineage>
        <taxon>Eukaryota</taxon>
        <taxon>Fungi</taxon>
        <taxon>Dikarya</taxon>
        <taxon>Ascomycota</taxon>
        <taxon>Pezizomycotina</taxon>
        <taxon>Sordariomycetes</taxon>
        <taxon>Hypocreomycetidae</taxon>
        <taxon>Glomerellales</taxon>
        <taxon>Glomerellaceae</taxon>
        <taxon>Colletotrichum</taxon>
        <taxon>Colletotrichum gloeosporioides species complex</taxon>
    </lineage>
</organism>
<feature type="compositionally biased region" description="Low complexity" evidence="3">
    <location>
        <begin position="1021"/>
        <end position="1097"/>
    </location>
</feature>
<feature type="region of interest" description="Disordered" evidence="3">
    <location>
        <begin position="1015"/>
        <end position="1097"/>
    </location>
</feature>
<evidence type="ECO:0000256" key="1">
    <source>
        <dbReference type="ARBA" id="ARBA00005964"/>
    </source>
</evidence>
<dbReference type="InterPro" id="IPR002018">
    <property type="entry name" value="CarbesteraseB"/>
</dbReference>
<reference evidence="5" key="2">
    <citation type="submission" date="2020-03" db="EMBL/GenBank/DDBJ databases">
        <authorList>
            <person name="Fu F.-F."/>
            <person name="Chen J."/>
        </authorList>
    </citation>
    <scope>NUCLEOTIDE SEQUENCE</scope>
    <source>
        <strain evidence="5">Lc1</strain>
    </source>
</reference>
<dbReference type="InterPro" id="IPR002889">
    <property type="entry name" value="WSC_carb-bd"/>
</dbReference>
<keyword evidence="2" id="KW-0378">Hydrolase</keyword>
<dbReference type="PROSITE" id="PS00941">
    <property type="entry name" value="CARBOXYLESTERASE_B_2"/>
    <property type="match status" value="1"/>
</dbReference>
<dbReference type="InterPro" id="IPR029058">
    <property type="entry name" value="AB_hydrolase_fold"/>
</dbReference>
<evidence type="ECO:0000313" key="5">
    <source>
        <dbReference type="EMBL" id="KAF3810868.1"/>
    </source>
</evidence>